<sequence length="203" mass="22719">MILYRIGEIVYKNGANLIFESSSVGYNLIMPNSERVEAKTKLKLYLFEINNDYYKATYAFKDFKERLLFADLIALNGVGPKVAFNMLNNGWEKMASMIALGDLDAISKTPYLNAKVARLAVAELSDKWSKIINTKKASQNIMAANTIQEAKETLKILGFKTHKIDEAMASIDAANDVETIIEQAMHIMTGKSMENENSNFASQ</sequence>
<evidence type="ECO:0000256" key="3">
    <source>
        <dbReference type="ARBA" id="ARBA00023125"/>
    </source>
</evidence>
<dbReference type="Pfam" id="PF07499">
    <property type="entry name" value="RuvA_C"/>
    <property type="match status" value="1"/>
</dbReference>
<keyword evidence="7" id="KW-0547">Nucleotide-binding</keyword>
<dbReference type="eggNOG" id="COG0632">
    <property type="taxonomic scope" value="Bacteria"/>
</dbReference>
<evidence type="ECO:0000256" key="6">
    <source>
        <dbReference type="HAMAP-Rule" id="MF_00031"/>
    </source>
</evidence>
<dbReference type="GO" id="GO:0005737">
    <property type="term" value="C:cytoplasm"/>
    <property type="evidence" value="ECO:0007669"/>
    <property type="project" value="UniProtKB-SubCell"/>
</dbReference>
<dbReference type="SUPFAM" id="SSF47781">
    <property type="entry name" value="RuvA domain 2-like"/>
    <property type="match status" value="1"/>
</dbReference>
<evidence type="ECO:0000256" key="2">
    <source>
        <dbReference type="ARBA" id="ARBA00022763"/>
    </source>
</evidence>
<keyword evidence="5 6" id="KW-0234">DNA repair</keyword>
<keyword evidence="7" id="KW-0378">Hydrolase</keyword>
<dbReference type="EMBL" id="CP007521">
    <property type="protein sequence ID" value="AIA29409.1"/>
    <property type="molecule type" value="Genomic_DNA"/>
</dbReference>
<keyword evidence="1 6" id="KW-0963">Cytoplasm</keyword>
<evidence type="ECO:0000256" key="4">
    <source>
        <dbReference type="ARBA" id="ARBA00023172"/>
    </source>
</evidence>
<keyword evidence="7" id="KW-0067">ATP-binding</keyword>
<dbReference type="Proteomes" id="UP000027088">
    <property type="component" value="Chromosome"/>
</dbReference>
<feature type="region of interest" description="Domain III" evidence="6">
    <location>
        <begin position="146"/>
        <end position="203"/>
    </location>
</feature>
<accession>A0A059XLK1</accession>
<dbReference type="Pfam" id="PF14520">
    <property type="entry name" value="HHH_5"/>
    <property type="match status" value="1"/>
</dbReference>
<comment type="caution">
    <text evidence="6">Lacks conserved residue(s) required for the propagation of feature annotation.</text>
</comment>
<dbReference type="GO" id="GO:0009379">
    <property type="term" value="C:Holliday junction helicase complex"/>
    <property type="evidence" value="ECO:0007669"/>
    <property type="project" value="InterPro"/>
</dbReference>
<dbReference type="GO" id="GO:0048476">
    <property type="term" value="C:Holliday junction resolvase complex"/>
    <property type="evidence" value="ECO:0007669"/>
    <property type="project" value="UniProtKB-UniRule"/>
</dbReference>
<organism evidence="7 8">
    <name type="scientific">Mycoplasmopsis californica</name>
    <dbReference type="NCBI Taxonomy" id="2113"/>
    <lineage>
        <taxon>Bacteria</taxon>
        <taxon>Bacillati</taxon>
        <taxon>Mycoplasmatota</taxon>
        <taxon>Mycoplasmoidales</taxon>
        <taxon>Metamycoplasmataceae</taxon>
        <taxon>Mycoplasmopsis</taxon>
    </lineage>
</organism>
<protein>
    <recommendedName>
        <fullName evidence="6">Holliday junction branch migration complex subunit RuvA</fullName>
    </recommendedName>
</protein>
<comment type="domain">
    <text evidence="6">Has three domains with a flexible linker between the domains II and III and assumes an 'L' shape. Domain III is highly mobile and contacts RuvB.</text>
</comment>
<evidence type="ECO:0000313" key="8">
    <source>
        <dbReference type="Proteomes" id="UP000027088"/>
    </source>
</evidence>
<keyword evidence="2 6" id="KW-0227">DNA damage</keyword>
<dbReference type="InterPro" id="IPR000085">
    <property type="entry name" value="RuvA"/>
</dbReference>
<dbReference type="KEGG" id="mcr:MCFN_01315"/>
<dbReference type="GO" id="GO:0009378">
    <property type="term" value="F:four-way junction helicase activity"/>
    <property type="evidence" value="ECO:0007669"/>
    <property type="project" value="InterPro"/>
</dbReference>
<evidence type="ECO:0000256" key="1">
    <source>
        <dbReference type="ARBA" id="ARBA00022490"/>
    </source>
</evidence>
<name>A0A059XLK1_9BACT</name>
<dbReference type="Gene3D" id="1.10.150.20">
    <property type="entry name" value="5' to 3' exonuclease, C-terminal subdomain"/>
    <property type="match status" value="1"/>
</dbReference>
<comment type="similarity">
    <text evidence="6">Belongs to the RuvA family.</text>
</comment>
<dbReference type="NCBIfam" id="TIGR00084">
    <property type="entry name" value="ruvA"/>
    <property type="match status" value="1"/>
</dbReference>
<dbReference type="GO" id="GO:0005524">
    <property type="term" value="F:ATP binding"/>
    <property type="evidence" value="ECO:0007669"/>
    <property type="project" value="InterPro"/>
</dbReference>
<keyword evidence="3 6" id="KW-0238">DNA-binding</keyword>
<comment type="subcellular location">
    <subcellularLocation>
        <location evidence="6">Cytoplasm</location>
    </subcellularLocation>
</comment>
<proteinExistence type="inferred from homology"/>
<dbReference type="GO" id="GO:0006310">
    <property type="term" value="P:DNA recombination"/>
    <property type="evidence" value="ECO:0007669"/>
    <property type="project" value="UniProtKB-UniRule"/>
</dbReference>
<dbReference type="GO" id="GO:0006281">
    <property type="term" value="P:DNA repair"/>
    <property type="evidence" value="ECO:0007669"/>
    <property type="project" value="UniProtKB-UniRule"/>
</dbReference>
<evidence type="ECO:0000313" key="7">
    <source>
        <dbReference type="EMBL" id="AIA29409.1"/>
    </source>
</evidence>
<dbReference type="InterPro" id="IPR010994">
    <property type="entry name" value="RuvA_2-like"/>
</dbReference>
<dbReference type="InterPro" id="IPR011114">
    <property type="entry name" value="RuvA_C"/>
</dbReference>
<dbReference type="HAMAP" id="MF_00031">
    <property type="entry name" value="DNA_HJ_migration_RuvA"/>
    <property type="match status" value="1"/>
</dbReference>
<gene>
    <name evidence="6 7" type="primary">ruvA</name>
    <name evidence="7" type="ORF">MCFN_01315</name>
</gene>
<keyword evidence="8" id="KW-1185">Reference proteome</keyword>
<evidence type="ECO:0000256" key="5">
    <source>
        <dbReference type="ARBA" id="ARBA00023204"/>
    </source>
</evidence>
<dbReference type="RefSeq" id="WP_038561423.1">
    <property type="nucleotide sequence ID" value="NZ_AP018940.1"/>
</dbReference>
<dbReference type="GO" id="GO:0000400">
    <property type="term" value="F:four-way junction DNA binding"/>
    <property type="evidence" value="ECO:0007669"/>
    <property type="project" value="UniProtKB-UniRule"/>
</dbReference>
<comment type="subunit">
    <text evidence="6">Homotetramer. Forms an RuvA(8)-RuvB(12)-Holliday junction (HJ) complex. HJ DNA is sandwiched between 2 RuvA tetramers; dsDNA enters through RuvA and exits via RuvB. An RuvB hexamer assembles on each DNA strand where it exits the tetramer. Each RuvB hexamer is contacted by two RuvA subunits (via domain III) on 2 adjacent RuvB subunits; this complex drives branch migration. In the full resolvosome a probable DNA-RuvA(4)-RuvB(12)-RuvC(2) complex forms which resolves the HJ.</text>
</comment>
<reference evidence="7 8" key="1">
    <citation type="journal article" date="2014" name="Genome Announc.">
        <title>Complete Genome Sequence of the Bovine Mastitis Pathogen Mycoplasma californicum Strain ST-6T (ATCC 33461T).</title>
        <authorList>
            <person name="Calcutt M.J."/>
            <person name="Foecking M.F."/>
            <person name="Fox L.K."/>
        </authorList>
    </citation>
    <scope>NUCLEOTIDE SEQUENCE [LARGE SCALE GENOMIC DNA]</scope>
    <source>
        <strain evidence="7 8">ST-6</strain>
    </source>
</reference>
<keyword evidence="4 6" id="KW-0233">DNA recombination</keyword>
<dbReference type="AlphaFoldDB" id="A0A059XLK1"/>
<comment type="function">
    <text evidence="6">The RuvA-RuvB-RuvC complex processes Holliday junction (HJ) DNA during genetic recombination and DNA repair, while the RuvA-RuvB complex plays an important role in the rescue of blocked DNA replication forks via replication fork reversal (RFR). RuvA specifically binds to HJ cruciform DNA, conferring on it an open structure. The RuvB hexamer acts as an ATP-dependent pump, pulling dsDNA into and through the RuvAB complex. HJ branch migration allows RuvC to scan DNA until it finds its consensus sequence, where it cleaves and resolves the cruciform DNA.</text>
</comment>
<dbReference type="OrthoDB" id="5293449at2"/>
<keyword evidence="7" id="KW-0347">Helicase</keyword>